<dbReference type="AlphaFoldDB" id="A0A291DDS3"/>
<protein>
    <submittedName>
        <fullName evidence="1">Uncharacterized protein</fullName>
    </submittedName>
</protein>
<evidence type="ECO:0000313" key="2">
    <source>
        <dbReference type="Proteomes" id="UP000218628"/>
    </source>
</evidence>
<organism evidence="1 2">
    <name type="scientific">Rothia mucilaginosa</name>
    <dbReference type="NCBI Taxonomy" id="43675"/>
    <lineage>
        <taxon>Bacteria</taxon>
        <taxon>Bacillati</taxon>
        <taxon>Actinomycetota</taxon>
        <taxon>Actinomycetes</taxon>
        <taxon>Micrococcales</taxon>
        <taxon>Micrococcaceae</taxon>
        <taxon>Rothia</taxon>
    </lineage>
</organism>
<accession>A0A291DDS3</accession>
<gene>
    <name evidence="1" type="ORF">CO690_02160</name>
</gene>
<proteinExistence type="predicted"/>
<dbReference type="EMBL" id="CP023510">
    <property type="protein sequence ID" value="ATF62543.1"/>
    <property type="molecule type" value="Genomic_DNA"/>
</dbReference>
<sequence length="162" mass="17769">MVRVRWGGIRFRDESSASAATCNRDDLPIDEKSRRTAARATVKFVHGELRIVTVIPLPSLCPAGFDLTHNILRNSYTGNTTSVSETCPTLNTIKSIFAVILLFTMSITAEPKHTTAARDNFDNSWSVKIYDSGNFRARSPSSALSVKCGPSAANQLKSKLYT</sequence>
<dbReference type="Proteomes" id="UP000218628">
    <property type="component" value="Chromosome"/>
</dbReference>
<name>A0A291DDS3_9MICC</name>
<evidence type="ECO:0000313" key="1">
    <source>
        <dbReference type="EMBL" id="ATF62543.1"/>
    </source>
</evidence>
<reference evidence="2" key="1">
    <citation type="submission" date="2017-09" db="EMBL/GenBank/DDBJ databases">
        <title>FDA dAtabase for Regulatory Grade micrObial Sequences (FDA-ARGOS): Supporting development and validation of Infectious Disease Dx tests.</title>
        <authorList>
            <person name="Minogue T."/>
            <person name="Wolcott M."/>
            <person name="Wasieloski L."/>
            <person name="Aguilar W."/>
            <person name="Moore D."/>
            <person name="Tallon L."/>
            <person name="Sadzewicz L."/>
            <person name="Ott S."/>
            <person name="Zhao X."/>
            <person name="Nagaraj S."/>
            <person name="Vavikolanu K."/>
            <person name="Aluvathingal J."/>
            <person name="Nadendla S."/>
            <person name="Sichtig H."/>
        </authorList>
    </citation>
    <scope>NUCLEOTIDE SEQUENCE [LARGE SCALE GENOMIC DNA]</scope>
    <source>
        <strain evidence="2">FDAARGOS_369</strain>
    </source>
</reference>